<dbReference type="AlphaFoldDB" id="W4KHD3"/>
<dbReference type="OrthoDB" id="2688180at2759"/>
<organism evidence="1 2">
    <name type="scientific">Heterobasidion irregulare (strain TC 32-1)</name>
    <dbReference type="NCBI Taxonomy" id="747525"/>
    <lineage>
        <taxon>Eukaryota</taxon>
        <taxon>Fungi</taxon>
        <taxon>Dikarya</taxon>
        <taxon>Basidiomycota</taxon>
        <taxon>Agaricomycotina</taxon>
        <taxon>Agaricomycetes</taxon>
        <taxon>Russulales</taxon>
        <taxon>Bondarzewiaceae</taxon>
        <taxon>Heterobasidion</taxon>
        <taxon>Heterobasidion annosum species complex</taxon>
    </lineage>
</organism>
<evidence type="ECO:0000313" key="1">
    <source>
        <dbReference type="EMBL" id="ETW85263.1"/>
    </source>
</evidence>
<dbReference type="GeneID" id="20675858"/>
<dbReference type="RefSeq" id="XP_009542134.1">
    <property type="nucleotide sequence ID" value="XM_009543839.1"/>
</dbReference>
<proteinExistence type="predicted"/>
<evidence type="ECO:0000313" key="2">
    <source>
        <dbReference type="Proteomes" id="UP000030671"/>
    </source>
</evidence>
<keyword evidence="2" id="KW-1185">Reference proteome</keyword>
<reference evidence="1 2" key="1">
    <citation type="journal article" date="2012" name="New Phytol.">
        <title>Insight into trade-off between wood decay and parasitism from the genome of a fungal forest pathogen.</title>
        <authorList>
            <person name="Olson A."/>
            <person name="Aerts A."/>
            <person name="Asiegbu F."/>
            <person name="Belbahri L."/>
            <person name="Bouzid O."/>
            <person name="Broberg A."/>
            <person name="Canback B."/>
            <person name="Coutinho P.M."/>
            <person name="Cullen D."/>
            <person name="Dalman K."/>
            <person name="Deflorio G."/>
            <person name="van Diepen L.T."/>
            <person name="Dunand C."/>
            <person name="Duplessis S."/>
            <person name="Durling M."/>
            <person name="Gonthier P."/>
            <person name="Grimwood J."/>
            <person name="Fossdal C.G."/>
            <person name="Hansson D."/>
            <person name="Henrissat B."/>
            <person name="Hietala A."/>
            <person name="Himmelstrand K."/>
            <person name="Hoffmeister D."/>
            <person name="Hogberg N."/>
            <person name="James T.Y."/>
            <person name="Karlsson M."/>
            <person name="Kohler A."/>
            <person name="Kues U."/>
            <person name="Lee Y.H."/>
            <person name="Lin Y.C."/>
            <person name="Lind M."/>
            <person name="Lindquist E."/>
            <person name="Lombard V."/>
            <person name="Lucas S."/>
            <person name="Lunden K."/>
            <person name="Morin E."/>
            <person name="Murat C."/>
            <person name="Park J."/>
            <person name="Raffaello T."/>
            <person name="Rouze P."/>
            <person name="Salamov A."/>
            <person name="Schmutz J."/>
            <person name="Solheim H."/>
            <person name="Stahlberg J."/>
            <person name="Velez H."/>
            <person name="de Vries R.P."/>
            <person name="Wiebenga A."/>
            <person name="Woodward S."/>
            <person name="Yakovlev I."/>
            <person name="Garbelotto M."/>
            <person name="Martin F."/>
            <person name="Grigoriev I.V."/>
            <person name="Stenlid J."/>
        </authorList>
    </citation>
    <scope>NUCLEOTIDE SEQUENCE [LARGE SCALE GENOMIC DNA]</scope>
    <source>
        <strain evidence="1 2">TC 32-1</strain>
    </source>
</reference>
<dbReference type="EMBL" id="KI925455">
    <property type="protein sequence ID" value="ETW85263.1"/>
    <property type="molecule type" value="Genomic_DNA"/>
</dbReference>
<dbReference type="InParanoid" id="W4KHD3"/>
<accession>W4KHD3</accession>
<dbReference type="KEGG" id="hir:HETIRDRAFT_448424"/>
<evidence type="ECO:0008006" key="3">
    <source>
        <dbReference type="Google" id="ProtNLM"/>
    </source>
</evidence>
<dbReference type="PANTHER" id="PTHR47481:SF7">
    <property type="entry name" value="CCHC-TYPE DOMAIN-CONTAINING PROTEIN"/>
    <property type="match status" value="1"/>
</dbReference>
<dbReference type="HOGENOM" id="CLU_1415323_0_0_1"/>
<sequence>MATTTNSVIPIKPKLKDQKSYSLWDFKMERVLEARGIWNVVGGDTITTPSTDDPALPSWKERDVKARAQIALYIEDALVTSIMKAKSAHSMWEILRMLFAKQNSLNQSLVESQFYSVCMSPSQDVKLHLDLLQDLYNKAVAVGSPLEDKILIHWIITSLTSDYDSLISSITDTSKVTSEQLIAHIMLEDQHR</sequence>
<dbReference type="Pfam" id="PF14223">
    <property type="entry name" value="Retrotran_gag_2"/>
    <property type="match status" value="1"/>
</dbReference>
<dbReference type="eggNOG" id="ENOG502RVD3">
    <property type="taxonomic scope" value="Eukaryota"/>
</dbReference>
<protein>
    <recommendedName>
        <fullName evidence="3">DUF4219 domain-containing protein</fullName>
    </recommendedName>
</protein>
<dbReference type="PANTHER" id="PTHR47481">
    <property type="match status" value="1"/>
</dbReference>
<gene>
    <name evidence="1" type="ORF">HETIRDRAFT_448424</name>
</gene>
<name>W4KHD3_HETIT</name>
<dbReference type="Proteomes" id="UP000030671">
    <property type="component" value="Unassembled WGS sequence"/>
</dbReference>